<reference evidence="1" key="2">
    <citation type="journal article" date="2015" name="Data Brief">
        <title>Shoot transcriptome of the giant reed, Arundo donax.</title>
        <authorList>
            <person name="Barrero R.A."/>
            <person name="Guerrero F.D."/>
            <person name="Moolhuijzen P."/>
            <person name="Goolsby J.A."/>
            <person name="Tidwell J."/>
            <person name="Bellgard S.E."/>
            <person name="Bellgard M.I."/>
        </authorList>
    </citation>
    <scope>NUCLEOTIDE SEQUENCE</scope>
    <source>
        <tissue evidence="1">Shoot tissue taken approximately 20 cm above the soil surface</tissue>
    </source>
</reference>
<reference evidence="1" key="1">
    <citation type="submission" date="2014-09" db="EMBL/GenBank/DDBJ databases">
        <authorList>
            <person name="Magalhaes I.L.F."/>
            <person name="Oliveira U."/>
            <person name="Santos F.R."/>
            <person name="Vidigal T.H.D.A."/>
            <person name="Brescovit A.D."/>
            <person name="Santos A.J."/>
        </authorList>
    </citation>
    <scope>NUCLEOTIDE SEQUENCE</scope>
    <source>
        <tissue evidence="1">Shoot tissue taken approximately 20 cm above the soil surface</tissue>
    </source>
</reference>
<sequence length="84" mass="9449">MWGGGRELEDSPSIFSMLPNPSCIMFFRGELLSFLIVRISILVTAPGYKVQTKFNIHLSLTHTQYICKDVHSSPSSCFVVARNK</sequence>
<evidence type="ECO:0000313" key="1">
    <source>
        <dbReference type="EMBL" id="JAD25685.1"/>
    </source>
</evidence>
<protein>
    <submittedName>
        <fullName evidence="1">Uncharacterized protein</fullName>
    </submittedName>
</protein>
<proteinExistence type="predicted"/>
<dbReference type="EMBL" id="GBRH01272210">
    <property type="protein sequence ID" value="JAD25685.1"/>
    <property type="molecule type" value="Transcribed_RNA"/>
</dbReference>
<name>A0A0A8YK68_ARUDO</name>
<accession>A0A0A8YK68</accession>
<dbReference type="AlphaFoldDB" id="A0A0A8YK68"/>
<organism evidence="1">
    <name type="scientific">Arundo donax</name>
    <name type="common">Giant reed</name>
    <name type="synonym">Donax arundinaceus</name>
    <dbReference type="NCBI Taxonomy" id="35708"/>
    <lineage>
        <taxon>Eukaryota</taxon>
        <taxon>Viridiplantae</taxon>
        <taxon>Streptophyta</taxon>
        <taxon>Embryophyta</taxon>
        <taxon>Tracheophyta</taxon>
        <taxon>Spermatophyta</taxon>
        <taxon>Magnoliopsida</taxon>
        <taxon>Liliopsida</taxon>
        <taxon>Poales</taxon>
        <taxon>Poaceae</taxon>
        <taxon>PACMAD clade</taxon>
        <taxon>Arundinoideae</taxon>
        <taxon>Arundineae</taxon>
        <taxon>Arundo</taxon>
    </lineage>
</organism>